<dbReference type="AlphaFoldDB" id="A0A1G9Z966"/>
<evidence type="ECO:0000256" key="1">
    <source>
        <dbReference type="SAM" id="MobiDB-lite"/>
    </source>
</evidence>
<feature type="region of interest" description="Disordered" evidence="1">
    <location>
        <begin position="122"/>
        <end position="272"/>
    </location>
</feature>
<organism evidence="3 4">
    <name type="scientific">Actinacidiphila guanduensis</name>
    <dbReference type="NCBI Taxonomy" id="310781"/>
    <lineage>
        <taxon>Bacteria</taxon>
        <taxon>Bacillati</taxon>
        <taxon>Actinomycetota</taxon>
        <taxon>Actinomycetes</taxon>
        <taxon>Kitasatosporales</taxon>
        <taxon>Streptomycetaceae</taxon>
        <taxon>Actinacidiphila</taxon>
    </lineage>
</organism>
<protein>
    <submittedName>
        <fullName evidence="3">Helix-turn-helix domain-containing protein</fullName>
    </submittedName>
</protein>
<dbReference type="InterPro" id="IPR011990">
    <property type="entry name" value="TPR-like_helical_dom_sf"/>
</dbReference>
<dbReference type="STRING" id="310781.SAMN05216259_10363"/>
<dbReference type="CDD" id="cd00093">
    <property type="entry name" value="HTH_XRE"/>
    <property type="match status" value="1"/>
</dbReference>
<sequence>MADEDGRRCAVCGCRLSRYNDATACGACERSRRRVSAPRRQTIPDQLWRDPEVQGALREMDFGRLSRLVRERTGLRQEDVAALTGIRQSYLSALESGTRRLTNIEKALHFVHGLGVPNAFSPLQGAGGEAEGPEGDAAPRGAQGLARPAGNGIEGGGAPAEEATAGNGASAAGSSSEDVGGAAVVAPEASSDGASAPVSGGAGRRRGTAARGRRSRAGAPAGEAGTAYGTAPGGPESVGTRDALARGGVAPQEPRTAAASSGEAGAVTGLGAPTTRGVAGFAGAATGTGEPGAGARATGGLADASVAGVTSFTEAATGTGEADAQATAVAGLADSTAVGATGLARAATGTGEADAQATVVAGLADSTATSGAGFTGTAGNSREVMGVAASAWADPIAIARGAMSIAAVNTDEATLTALRGALEEIVDRYEAEGPLRLAPRAAEVLRVQLDLLAGRQHPRQRRELYALTAKCSGLLAYMAVNVGRLPASTAYAAQALQLAEEAEDRALVAWVRGTQSLAAYYAGRHEEALDLAHAGVRAAPDSPQAIRLLSNGVARAAARLGDRTAAERALDQALALTEEFASPPGLTACISFEPYGRARTLANAATAHLSLGDPEKVFAYAEEIEAHVTGSDSPWSQALVTLDVAAAHLHTPRPDLEHALSLAQSALKTAADHPIRSVVQRAEELLALTDSRPTEPAVREYADALRVWRQGSASHVALSQVSAGMA</sequence>
<feature type="compositionally biased region" description="Low complexity" evidence="1">
    <location>
        <begin position="135"/>
        <end position="151"/>
    </location>
</feature>
<evidence type="ECO:0000313" key="4">
    <source>
        <dbReference type="Proteomes" id="UP000199341"/>
    </source>
</evidence>
<dbReference type="Gene3D" id="1.25.40.10">
    <property type="entry name" value="Tetratricopeptide repeat domain"/>
    <property type="match status" value="1"/>
</dbReference>
<dbReference type="EMBL" id="FNIE01000003">
    <property type="protein sequence ID" value="SDN17880.1"/>
    <property type="molecule type" value="Genomic_DNA"/>
</dbReference>
<proteinExistence type="predicted"/>
<dbReference type="PROSITE" id="PS50943">
    <property type="entry name" value="HTH_CROC1"/>
    <property type="match status" value="1"/>
</dbReference>
<evidence type="ECO:0000313" key="3">
    <source>
        <dbReference type="EMBL" id="SDN17880.1"/>
    </source>
</evidence>
<dbReference type="Gene3D" id="1.10.260.40">
    <property type="entry name" value="lambda repressor-like DNA-binding domains"/>
    <property type="match status" value="1"/>
</dbReference>
<dbReference type="GO" id="GO:0003677">
    <property type="term" value="F:DNA binding"/>
    <property type="evidence" value="ECO:0007669"/>
    <property type="project" value="InterPro"/>
</dbReference>
<dbReference type="InterPro" id="IPR010982">
    <property type="entry name" value="Lambda_DNA-bd_dom_sf"/>
</dbReference>
<feature type="compositionally biased region" description="Low complexity" evidence="1">
    <location>
        <begin position="217"/>
        <end position="235"/>
    </location>
</feature>
<feature type="domain" description="HTH cro/C1-type" evidence="2">
    <location>
        <begin position="67"/>
        <end position="120"/>
    </location>
</feature>
<dbReference type="Pfam" id="PF13560">
    <property type="entry name" value="HTH_31"/>
    <property type="match status" value="1"/>
</dbReference>
<dbReference type="SUPFAM" id="SSF48452">
    <property type="entry name" value="TPR-like"/>
    <property type="match status" value="2"/>
</dbReference>
<gene>
    <name evidence="3" type="ORF">SAMN05216259_10363</name>
</gene>
<evidence type="ECO:0000259" key="2">
    <source>
        <dbReference type="PROSITE" id="PS50943"/>
    </source>
</evidence>
<name>A0A1G9Z966_9ACTN</name>
<dbReference type="InterPro" id="IPR001387">
    <property type="entry name" value="Cro/C1-type_HTH"/>
</dbReference>
<dbReference type="SMART" id="SM00530">
    <property type="entry name" value="HTH_XRE"/>
    <property type="match status" value="1"/>
</dbReference>
<keyword evidence="4" id="KW-1185">Reference proteome</keyword>
<feature type="compositionally biased region" description="Basic residues" evidence="1">
    <location>
        <begin position="203"/>
        <end position="216"/>
    </location>
</feature>
<feature type="compositionally biased region" description="Low complexity" evidence="1">
    <location>
        <begin position="159"/>
        <end position="186"/>
    </location>
</feature>
<dbReference type="Proteomes" id="UP000199341">
    <property type="component" value="Unassembled WGS sequence"/>
</dbReference>
<accession>A0A1G9Z966</accession>
<dbReference type="SUPFAM" id="SSF47413">
    <property type="entry name" value="lambda repressor-like DNA-binding domains"/>
    <property type="match status" value="1"/>
</dbReference>
<reference evidence="3 4" key="1">
    <citation type="submission" date="2016-10" db="EMBL/GenBank/DDBJ databases">
        <authorList>
            <person name="de Groot N.N."/>
        </authorList>
    </citation>
    <scope>NUCLEOTIDE SEQUENCE [LARGE SCALE GENOMIC DNA]</scope>
    <source>
        <strain evidence="3 4">CGMCC 4.2022</strain>
    </source>
</reference>